<dbReference type="OrthoDB" id="4605274at2759"/>
<dbReference type="InterPro" id="IPR053228">
    <property type="entry name" value="Stereospecific_Lipase"/>
</dbReference>
<dbReference type="RefSeq" id="XP_056473374.1">
    <property type="nucleotide sequence ID" value="XM_056620008.1"/>
</dbReference>
<name>A0A9W9F831_9EURO</name>
<dbReference type="PANTHER" id="PTHR37574:SF1">
    <property type="entry name" value="LIPASE B"/>
    <property type="match status" value="1"/>
</dbReference>
<dbReference type="GeneID" id="81358987"/>
<dbReference type="GO" id="GO:0017000">
    <property type="term" value="P:antibiotic biosynthetic process"/>
    <property type="evidence" value="ECO:0007669"/>
    <property type="project" value="UniProtKB-ARBA"/>
</dbReference>
<dbReference type="Proteomes" id="UP001149074">
    <property type="component" value="Unassembled WGS sequence"/>
</dbReference>
<dbReference type="AlphaFoldDB" id="A0A9W9F831"/>
<proteinExistence type="predicted"/>
<reference evidence="1" key="1">
    <citation type="submission" date="2022-11" db="EMBL/GenBank/DDBJ databases">
        <authorList>
            <person name="Petersen C."/>
        </authorList>
    </citation>
    <scope>NUCLEOTIDE SEQUENCE</scope>
    <source>
        <strain evidence="1">IBT 30761</strain>
    </source>
</reference>
<comment type="caution">
    <text evidence="1">The sequence shown here is derived from an EMBL/GenBank/DDBJ whole genome shotgun (WGS) entry which is preliminary data.</text>
</comment>
<dbReference type="GO" id="GO:0072330">
    <property type="term" value="P:monocarboxylic acid biosynthetic process"/>
    <property type="evidence" value="ECO:0007669"/>
    <property type="project" value="UniProtKB-ARBA"/>
</dbReference>
<reference evidence="1" key="2">
    <citation type="journal article" date="2023" name="IMA Fungus">
        <title>Comparative genomic study of the Penicillium genus elucidates a diverse pangenome and 15 lateral gene transfer events.</title>
        <authorList>
            <person name="Petersen C."/>
            <person name="Sorensen T."/>
            <person name="Nielsen M.R."/>
            <person name="Sondergaard T.E."/>
            <person name="Sorensen J.L."/>
            <person name="Fitzpatrick D.A."/>
            <person name="Frisvad J.C."/>
            <person name="Nielsen K.L."/>
        </authorList>
    </citation>
    <scope>NUCLEOTIDE SEQUENCE</scope>
    <source>
        <strain evidence="1">IBT 30761</strain>
    </source>
</reference>
<accession>A0A9W9F831</accession>
<sequence length="443" mass="47902">MGNPVPINPSLQPRDSPGTLVMLEDSIEGLVTFGKGVSQEITALESALEEVREGKIKPVATLEEALSSLAKFPKKDQHNIIAIATDLVLRGLAPQNILDIIAGLTDADINSIHNSNPAEPEQPIFPKKAIEDAPYSQSEDQLRSAIYIPEEFEYGGTNKTPVLLVPGTADPAGTTFYFSYEKLFRDNEIADPVWVNIPGNSLGDIQVNAEYVAYAINYISSISLNSQIGVLSWSQGSLDIQWALKYWPSTRESVSDFMALSADFHGTLNEELCLLPNPLCTPSIKQQGYNSNFIQALRSEDGDSAYVPTTSVYSGIDEVVEPQQDPRASAHLLDTREVGVSNVQIQLACPGLPAGSYYLHETMLVNPLAYALFVDALTHDGPGRLSRVGLDTVCNQLVAPGLGLTDLLGTEAMALIYGSMDTLTYGSFGDGEPPVKKYVYGSV</sequence>
<evidence type="ECO:0000313" key="1">
    <source>
        <dbReference type="EMBL" id="KAJ5095224.1"/>
    </source>
</evidence>
<organism evidence="1 2">
    <name type="scientific">Penicillium argentinense</name>
    <dbReference type="NCBI Taxonomy" id="1131581"/>
    <lineage>
        <taxon>Eukaryota</taxon>
        <taxon>Fungi</taxon>
        <taxon>Dikarya</taxon>
        <taxon>Ascomycota</taxon>
        <taxon>Pezizomycotina</taxon>
        <taxon>Eurotiomycetes</taxon>
        <taxon>Eurotiomycetidae</taxon>
        <taxon>Eurotiales</taxon>
        <taxon>Aspergillaceae</taxon>
        <taxon>Penicillium</taxon>
    </lineage>
</organism>
<dbReference type="SUPFAM" id="SSF53474">
    <property type="entry name" value="alpha/beta-Hydrolases"/>
    <property type="match status" value="1"/>
</dbReference>
<dbReference type="EMBL" id="JAPQKI010000006">
    <property type="protein sequence ID" value="KAJ5095224.1"/>
    <property type="molecule type" value="Genomic_DNA"/>
</dbReference>
<dbReference type="PANTHER" id="PTHR37574">
    <property type="entry name" value="LIPASE B"/>
    <property type="match status" value="1"/>
</dbReference>
<protein>
    <recommendedName>
        <fullName evidence="3">Lipase B</fullName>
    </recommendedName>
</protein>
<dbReference type="Gene3D" id="3.40.50.1820">
    <property type="entry name" value="alpha/beta hydrolase"/>
    <property type="match status" value="1"/>
</dbReference>
<evidence type="ECO:0000313" key="2">
    <source>
        <dbReference type="Proteomes" id="UP001149074"/>
    </source>
</evidence>
<gene>
    <name evidence="1" type="ORF">N7532_007515</name>
</gene>
<evidence type="ECO:0008006" key="3">
    <source>
        <dbReference type="Google" id="ProtNLM"/>
    </source>
</evidence>
<keyword evidence="2" id="KW-1185">Reference proteome</keyword>
<dbReference type="InterPro" id="IPR029058">
    <property type="entry name" value="AB_hydrolase_fold"/>
</dbReference>